<dbReference type="GO" id="GO:0005886">
    <property type="term" value="C:plasma membrane"/>
    <property type="evidence" value="ECO:0007669"/>
    <property type="project" value="TreeGrafter"/>
</dbReference>
<dbReference type="EMBL" id="BJXX01000142">
    <property type="protein sequence ID" value="GEN35589.1"/>
    <property type="molecule type" value="Genomic_DNA"/>
</dbReference>
<protein>
    <recommendedName>
        <fullName evidence="1">DUF218 domain-containing protein</fullName>
    </recommendedName>
</protein>
<feature type="domain" description="DUF218" evidence="1">
    <location>
        <begin position="2"/>
        <end position="137"/>
    </location>
</feature>
<dbReference type="InterPro" id="IPR003848">
    <property type="entry name" value="DUF218"/>
</dbReference>
<evidence type="ECO:0000259" key="1">
    <source>
        <dbReference type="Pfam" id="PF02698"/>
    </source>
</evidence>
<proteinExistence type="predicted"/>
<dbReference type="Pfam" id="PF02698">
    <property type="entry name" value="DUF218"/>
    <property type="match status" value="1"/>
</dbReference>
<gene>
    <name evidence="2" type="ORF">ADA01nite_30490</name>
</gene>
<keyword evidence="3" id="KW-1185">Reference proteome</keyword>
<reference evidence="2 3" key="1">
    <citation type="submission" date="2019-07" db="EMBL/GenBank/DDBJ databases">
        <title>Whole genome shotgun sequence of Aneurinibacillus danicus NBRC 102444.</title>
        <authorList>
            <person name="Hosoyama A."/>
            <person name="Uohara A."/>
            <person name="Ohji S."/>
            <person name="Ichikawa N."/>
        </authorList>
    </citation>
    <scope>NUCLEOTIDE SEQUENCE [LARGE SCALE GENOMIC DNA]</scope>
    <source>
        <strain evidence="2 3">NBRC 102444</strain>
    </source>
</reference>
<sequence length="146" mass="16337">MIILGAALWGEEMSPSLRYRMDTALSYLKQNPRTKVIVSGGQGVGEDMPEAVAMQRFLLENGVPQERIIVEDRAQTTSENILFSKKLMKSNQAVLVTNDFHILRAKLLAERAGIEAQTLSAPTPESVKVKLFVREYAALLKSWLFD</sequence>
<evidence type="ECO:0000313" key="3">
    <source>
        <dbReference type="Proteomes" id="UP000321157"/>
    </source>
</evidence>
<dbReference type="GO" id="GO:0000270">
    <property type="term" value="P:peptidoglycan metabolic process"/>
    <property type="evidence" value="ECO:0007669"/>
    <property type="project" value="TreeGrafter"/>
</dbReference>
<dbReference type="InterPro" id="IPR051599">
    <property type="entry name" value="Cell_Envelope_Assoc"/>
</dbReference>
<dbReference type="GO" id="GO:0043164">
    <property type="term" value="P:Gram-negative-bacterium-type cell wall biogenesis"/>
    <property type="evidence" value="ECO:0007669"/>
    <property type="project" value="TreeGrafter"/>
</dbReference>
<organism evidence="2 3">
    <name type="scientific">Aneurinibacillus danicus</name>
    <dbReference type="NCBI Taxonomy" id="267746"/>
    <lineage>
        <taxon>Bacteria</taxon>
        <taxon>Bacillati</taxon>
        <taxon>Bacillota</taxon>
        <taxon>Bacilli</taxon>
        <taxon>Bacillales</taxon>
        <taxon>Paenibacillaceae</taxon>
        <taxon>Aneurinibacillus group</taxon>
        <taxon>Aneurinibacillus</taxon>
    </lineage>
</organism>
<comment type="caution">
    <text evidence="2">The sequence shown here is derived from an EMBL/GenBank/DDBJ whole genome shotgun (WGS) entry which is preliminary data.</text>
</comment>
<dbReference type="InterPro" id="IPR014729">
    <property type="entry name" value="Rossmann-like_a/b/a_fold"/>
</dbReference>
<dbReference type="Gene3D" id="3.40.50.620">
    <property type="entry name" value="HUPs"/>
    <property type="match status" value="1"/>
</dbReference>
<name>A0A511V9T3_9BACL</name>
<dbReference type="PANTHER" id="PTHR30336:SF4">
    <property type="entry name" value="ENVELOPE BIOGENESIS FACTOR ELYC"/>
    <property type="match status" value="1"/>
</dbReference>
<evidence type="ECO:0000313" key="2">
    <source>
        <dbReference type="EMBL" id="GEN35589.1"/>
    </source>
</evidence>
<dbReference type="PANTHER" id="PTHR30336">
    <property type="entry name" value="INNER MEMBRANE PROTEIN, PROBABLE PERMEASE"/>
    <property type="match status" value="1"/>
</dbReference>
<dbReference type="AlphaFoldDB" id="A0A511V9T3"/>
<dbReference type="Proteomes" id="UP000321157">
    <property type="component" value="Unassembled WGS sequence"/>
</dbReference>
<accession>A0A511V9T3</accession>
<dbReference type="CDD" id="cd06259">
    <property type="entry name" value="YdcF-like"/>
    <property type="match status" value="1"/>
</dbReference>